<dbReference type="Pfam" id="PF26616">
    <property type="entry name" value="CorA-like"/>
    <property type="match status" value="1"/>
</dbReference>
<feature type="transmembrane region" description="Helical" evidence="1">
    <location>
        <begin position="470"/>
        <end position="490"/>
    </location>
</feature>
<protein>
    <recommendedName>
        <fullName evidence="2">CorA-like transporter domain-containing protein</fullName>
    </recommendedName>
</protein>
<proteinExistence type="predicted"/>
<accession>A0AAV9H9U8</accession>
<reference evidence="3" key="1">
    <citation type="journal article" date="2023" name="Mol. Phylogenet. Evol.">
        <title>Genome-scale phylogeny and comparative genomics of the fungal order Sordariales.</title>
        <authorList>
            <person name="Hensen N."/>
            <person name="Bonometti L."/>
            <person name="Westerberg I."/>
            <person name="Brannstrom I.O."/>
            <person name="Guillou S."/>
            <person name="Cros-Aarteil S."/>
            <person name="Calhoun S."/>
            <person name="Haridas S."/>
            <person name="Kuo A."/>
            <person name="Mondo S."/>
            <person name="Pangilinan J."/>
            <person name="Riley R."/>
            <person name="LaButti K."/>
            <person name="Andreopoulos B."/>
            <person name="Lipzen A."/>
            <person name="Chen C."/>
            <person name="Yan M."/>
            <person name="Daum C."/>
            <person name="Ng V."/>
            <person name="Clum A."/>
            <person name="Steindorff A."/>
            <person name="Ohm R.A."/>
            <person name="Martin F."/>
            <person name="Silar P."/>
            <person name="Natvig D.O."/>
            <person name="Lalanne C."/>
            <person name="Gautier V."/>
            <person name="Ament-Velasquez S.L."/>
            <person name="Kruys A."/>
            <person name="Hutchinson M.I."/>
            <person name="Powell A.J."/>
            <person name="Barry K."/>
            <person name="Miller A.N."/>
            <person name="Grigoriev I.V."/>
            <person name="Debuchy R."/>
            <person name="Gladieux P."/>
            <person name="Hiltunen Thoren M."/>
            <person name="Johannesson H."/>
        </authorList>
    </citation>
    <scope>NUCLEOTIDE SEQUENCE</scope>
    <source>
        <strain evidence="3">PSN324</strain>
    </source>
</reference>
<evidence type="ECO:0000313" key="4">
    <source>
        <dbReference type="Proteomes" id="UP001321749"/>
    </source>
</evidence>
<reference evidence="3" key="2">
    <citation type="submission" date="2023-06" db="EMBL/GenBank/DDBJ databases">
        <authorList>
            <consortium name="Lawrence Berkeley National Laboratory"/>
            <person name="Mondo S.J."/>
            <person name="Hensen N."/>
            <person name="Bonometti L."/>
            <person name="Westerberg I."/>
            <person name="Brannstrom I.O."/>
            <person name="Guillou S."/>
            <person name="Cros-Aarteil S."/>
            <person name="Calhoun S."/>
            <person name="Haridas S."/>
            <person name="Kuo A."/>
            <person name="Pangilinan J."/>
            <person name="Riley R."/>
            <person name="Labutti K."/>
            <person name="Andreopoulos B."/>
            <person name="Lipzen A."/>
            <person name="Chen C."/>
            <person name="Yanf M."/>
            <person name="Daum C."/>
            <person name="Ng V."/>
            <person name="Clum A."/>
            <person name="Steindorff A."/>
            <person name="Ohm R."/>
            <person name="Martin F."/>
            <person name="Silar P."/>
            <person name="Natvig D."/>
            <person name="Lalanne C."/>
            <person name="Gautier V."/>
            <person name="Ament-Velasquez S.L."/>
            <person name="Kruys A."/>
            <person name="Hutchinson M.I."/>
            <person name="Powell A.J."/>
            <person name="Barry K."/>
            <person name="Miller A.N."/>
            <person name="Grigoriev I.V."/>
            <person name="Debuchy R."/>
            <person name="Gladieux P."/>
            <person name="Thoren M.H."/>
            <person name="Johannesson H."/>
        </authorList>
    </citation>
    <scope>NUCLEOTIDE SEQUENCE</scope>
    <source>
        <strain evidence="3">PSN324</strain>
    </source>
</reference>
<comment type="caution">
    <text evidence="3">The sequence shown here is derived from an EMBL/GenBank/DDBJ whole genome shotgun (WGS) entry which is preliminary data.</text>
</comment>
<feature type="domain" description="CorA-like transporter" evidence="2">
    <location>
        <begin position="29"/>
        <end position="268"/>
    </location>
</feature>
<evidence type="ECO:0000256" key="1">
    <source>
        <dbReference type="SAM" id="Phobius"/>
    </source>
</evidence>
<dbReference type="AlphaFoldDB" id="A0AAV9H9U8"/>
<evidence type="ECO:0000313" key="3">
    <source>
        <dbReference type="EMBL" id="KAK4457375.1"/>
    </source>
</evidence>
<keyword evidence="1" id="KW-1133">Transmembrane helix</keyword>
<feature type="transmembrane region" description="Helical" evidence="1">
    <location>
        <begin position="431"/>
        <end position="450"/>
    </location>
</feature>
<gene>
    <name evidence="3" type="ORF">QBC42DRAFT_279268</name>
</gene>
<organism evidence="3 4">
    <name type="scientific">Cladorrhinum samala</name>
    <dbReference type="NCBI Taxonomy" id="585594"/>
    <lineage>
        <taxon>Eukaryota</taxon>
        <taxon>Fungi</taxon>
        <taxon>Dikarya</taxon>
        <taxon>Ascomycota</taxon>
        <taxon>Pezizomycotina</taxon>
        <taxon>Sordariomycetes</taxon>
        <taxon>Sordariomycetidae</taxon>
        <taxon>Sordariales</taxon>
        <taxon>Podosporaceae</taxon>
        <taxon>Cladorrhinum</taxon>
    </lineage>
</organism>
<dbReference type="Proteomes" id="UP001321749">
    <property type="component" value="Unassembled WGS sequence"/>
</dbReference>
<dbReference type="InterPro" id="IPR058257">
    <property type="entry name" value="CorA-like_dom"/>
</dbReference>
<sequence length="504" mass="56532">MNQLEKWNIPPSWAPSSLAAARHHETLLMLQRLERCRDRVFVSEPARVALEAFSSEGASGQCLTTSETFDEFLRGKNGSNETVAFFITAKTTWGRLRLSYPMFTTVAAALFIPPAFFDLLTTFGHRAAETDAVYQASFSSFQDGTHATESRDRFDLCYNLRYVELNERSEGDPWSFRNFAVLHACSLGSHVDAETWGSETKGCPDSWILVSIPPPMRDYMQHMLRESREQESKGHQILWHAHLVGAMLGNWRSYLNFLDETHQQIVDNVTLSTLRTRKTPSGKAVLSGGLVDGQLELDVRKCQDLGYLHSRIQKALCILRSYGGVLGGIMCHARGLRKQGRISNDVVQALSVALNRHGDIVAGHIRHAEGLLASSNFTAQSIFHLRESHGSARLEEKMEQLGKSLEAAGTLWERMVALNKQFTRDSGATRMAALVALVYSSAGMVASIFNSNLIQASSPQNEFFVRGKEMVIFVSSAFSLVFLTMLYMWVSERREQRKLQNLKL</sequence>
<name>A0AAV9H9U8_9PEZI</name>
<keyword evidence="1" id="KW-0472">Membrane</keyword>
<keyword evidence="1" id="KW-0812">Transmembrane</keyword>
<keyword evidence="4" id="KW-1185">Reference proteome</keyword>
<evidence type="ECO:0000259" key="2">
    <source>
        <dbReference type="Pfam" id="PF26616"/>
    </source>
</evidence>
<dbReference type="EMBL" id="MU865119">
    <property type="protein sequence ID" value="KAK4457375.1"/>
    <property type="molecule type" value="Genomic_DNA"/>
</dbReference>